<dbReference type="EMBL" id="EU016594">
    <property type="protein sequence ID" value="ABZ07169.1"/>
    <property type="molecule type" value="Genomic_DNA"/>
</dbReference>
<keyword evidence="1" id="KW-0472">Membrane</keyword>
<organism evidence="2">
    <name type="scientific">uncultured marine microorganism HF4000_ANIW133B20</name>
    <dbReference type="NCBI Taxonomy" id="455528"/>
    <lineage>
        <taxon>unclassified sequences</taxon>
        <taxon>environmental samples</taxon>
    </lineage>
</organism>
<gene>
    <name evidence="2" type="ORF">ALOHA_HF4000ANIW133B20ctg3g2</name>
</gene>
<evidence type="ECO:0000313" key="2">
    <source>
        <dbReference type="EMBL" id="ABZ07169.1"/>
    </source>
</evidence>
<name>B3T3L0_9ZZZZ</name>
<evidence type="ECO:0000256" key="1">
    <source>
        <dbReference type="SAM" id="Phobius"/>
    </source>
</evidence>
<reference evidence="2" key="1">
    <citation type="journal article" date="2008" name="ISME J.">
        <title>Genomic patterns of recombination, clonal divergence and environment in marine microbial populations.</title>
        <authorList>
            <person name="Konstantinidis K.T."/>
            <person name="Delong E.F."/>
        </authorList>
    </citation>
    <scope>NUCLEOTIDE SEQUENCE</scope>
</reference>
<feature type="transmembrane region" description="Helical" evidence="1">
    <location>
        <begin position="20"/>
        <end position="37"/>
    </location>
</feature>
<keyword evidence="1" id="KW-0812">Transmembrane</keyword>
<protein>
    <submittedName>
        <fullName evidence="2">Uncharacterized protein</fullName>
    </submittedName>
</protein>
<dbReference type="AlphaFoldDB" id="B3T3L0"/>
<keyword evidence="1" id="KW-1133">Transmembrane helix</keyword>
<proteinExistence type="predicted"/>
<sequence length="139" mass="14137">MRQITTGSSMYKALKALDAIPPWFWMLGAAGVALYIIKKGSVAAAAQDAVAGAISGVGSLAGSVGGGVVVGVGDLLGVPRTNESKCEMAKRLGNSWDASRYCDAGDFIAWQFNDLFTSGQVDFIGGGGSFGGHGATGSW</sequence>
<accession>B3T3L0</accession>